<gene>
    <name evidence="1" type="ORF">GCM10009416_10860</name>
</gene>
<keyword evidence="2" id="KW-1185">Reference proteome</keyword>
<evidence type="ECO:0000313" key="2">
    <source>
        <dbReference type="Proteomes" id="UP001501588"/>
    </source>
</evidence>
<dbReference type="InterPro" id="IPR042100">
    <property type="entry name" value="Bug_dom1"/>
</dbReference>
<dbReference type="Gene3D" id="3.40.190.150">
    <property type="entry name" value="Bordetella uptake gene, domain 1"/>
    <property type="match status" value="1"/>
</dbReference>
<dbReference type="EMBL" id="BAAAFZ010000008">
    <property type="protein sequence ID" value="GAA0573971.1"/>
    <property type="molecule type" value="Genomic_DNA"/>
</dbReference>
<proteinExistence type="predicted"/>
<name>A0ABP3PS22_9PROT</name>
<dbReference type="Gene3D" id="3.40.190.10">
    <property type="entry name" value="Periplasmic binding protein-like II"/>
    <property type="match status" value="1"/>
</dbReference>
<accession>A0ABP3PS22</accession>
<evidence type="ECO:0000313" key="1">
    <source>
        <dbReference type="EMBL" id="GAA0573971.1"/>
    </source>
</evidence>
<protein>
    <submittedName>
        <fullName evidence="1">Uncharacterized protein</fullName>
    </submittedName>
</protein>
<organism evidence="1 2">
    <name type="scientific">Craurococcus roseus</name>
    <dbReference type="NCBI Taxonomy" id="77585"/>
    <lineage>
        <taxon>Bacteria</taxon>
        <taxon>Pseudomonadati</taxon>
        <taxon>Pseudomonadota</taxon>
        <taxon>Alphaproteobacteria</taxon>
        <taxon>Acetobacterales</taxon>
        <taxon>Acetobacteraceae</taxon>
        <taxon>Craurococcus</taxon>
    </lineage>
</organism>
<dbReference type="Proteomes" id="UP001501588">
    <property type="component" value="Unassembled WGS sequence"/>
</dbReference>
<sequence>MRASAVSTTARATALPWVPTAAKAASCDLVSWRCLLAPAGTDAALVARLNPQANRALADSVLRNGCRREGSGRRAARRRTWSGCCAPTWRAGRRGEGVTRPTPPVAALQGGRRLQSGRGLLMCAPISAAPLF</sequence>
<comment type="caution">
    <text evidence="1">The sequence shown here is derived from an EMBL/GenBank/DDBJ whole genome shotgun (WGS) entry which is preliminary data.</text>
</comment>
<reference evidence="2" key="1">
    <citation type="journal article" date="2019" name="Int. J. Syst. Evol. Microbiol.">
        <title>The Global Catalogue of Microorganisms (GCM) 10K type strain sequencing project: providing services to taxonomists for standard genome sequencing and annotation.</title>
        <authorList>
            <consortium name="The Broad Institute Genomics Platform"/>
            <consortium name="The Broad Institute Genome Sequencing Center for Infectious Disease"/>
            <person name="Wu L."/>
            <person name="Ma J."/>
        </authorList>
    </citation>
    <scope>NUCLEOTIDE SEQUENCE [LARGE SCALE GENOMIC DNA]</scope>
    <source>
        <strain evidence="2">JCM 9933</strain>
    </source>
</reference>